<comment type="caution">
    <text evidence="7">The sequence shown here is derived from an EMBL/GenBank/DDBJ whole genome shotgun (WGS) entry which is preliminary data.</text>
</comment>
<evidence type="ECO:0000256" key="3">
    <source>
        <dbReference type="ARBA" id="ARBA00022968"/>
    </source>
</evidence>
<gene>
    <name evidence="7" type="ORF">FGIG_10846</name>
</gene>
<evidence type="ECO:0000313" key="8">
    <source>
        <dbReference type="Proteomes" id="UP000316759"/>
    </source>
</evidence>
<dbReference type="AlphaFoldDB" id="A0A504Z7K6"/>
<accession>A0A504Z7K6</accession>
<dbReference type="Proteomes" id="UP000316759">
    <property type="component" value="Unassembled WGS sequence"/>
</dbReference>
<organism evidence="7 8">
    <name type="scientific">Fasciola gigantica</name>
    <name type="common">Giant liver fluke</name>
    <dbReference type="NCBI Taxonomy" id="46835"/>
    <lineage>
        <taxon>Eukaryota</taxon>
        <taxon>Metazoa</taxon>
        <taxon>Spiralia</taxon>
        <taxon>Lophotrochozoa</taxon>
        <taxon>Platyhelminthes</taxon>
        <taxon>Trematoda</taxon>
        <taxon>Digenea</taxon>
        <taxon>Plagiorchiida</taxon>
        <taxon>Echinostomata</taxon>
        <taxon>Echinostomatoidea</taxon>
        <taxon>Fasciolidae</taxon>
        <taxon>Fasciola</taxon>
    </lineage>
</organism>
<keyword evidence="8" id="KW-1185">Reference proteome</keyword>
<dbReference type="InterPro" id="IPR029044">
    <property type="entry name" value="Nucleotide-diphossugar_trans"/>
</dbReference>
<keyword evidence="2" id="KW-0812">Transmembrane</keyword>
<dbReference type="STRING" id="46835.A0A504Z7K6"/>
<dbReference type="Gene3D" id="3.90.550.10">
    <property type="entry name" value="Spore Coat Polysaccharide Biosynthesis Protein SpsA, Chain A"/>
    <property type="match status" value="1"/>
</dbReference>
<keyword evidence="6" id="KW-0325">Glycoprotein</keyword>
<evidence type="ECO:0000256" key="6">
    <source>
        <dbReference type="ARBA" id="ARBA00023180"/>
    </source>
</evidence>
<dbReference type="InterPro" id="IPR051292">
    <property type="entry name" value="Xyl/GlcA_transferase"/>
</dbReference>
<dbReference type="GO" id="GO:0042285">
    <property type="term" value="F:xylosyltransferase activity"/>
    <property type="evidence" value="ECO:0007669"/>
    <property type="project" value="TreeGrafter"/>
</dbReference>
<evidence type="ECO:0000256" key="5">
    <source>
        <dbReference type="ARBA" id="ARBA00023136"/>
    </source>
</evidence>
<keyword evidence="4" id="KW-1133">Transmembrane helix</keyword>
<evidence type="ECO:0000256" key="1">
    <source>
        <dbReference type="ARBA" id="ARBA00004606"/>
    </source>
</evidence>
<proteinExistence type="predicted"/>
<keyword evidence="3" id="KW-0735">Signal-anchor</keyword>
<dbReference type="PANTHER" id="PTHR12270">
    <property type="entry name" value="GLYCOSYLTRANSFERASE-RELATED"/>
    <property type="match status" value="1"/>
</dbReference>
<evidence type="ECO:0000256" key="2">
    <source>
        <dbReference type="ARBA" id="ARBA00022692"/>
    </source>
</evidence>
<reference evidence="7 8" key="1">
    <citation type="submission" date="2019-04" db="EMBL/GenBank/DDBJ databases">
        <title>Annotation for the trematode Fasciola gigantica.</title>
        <authorList>
            <person name="Choi Y.-J."/>
        </authorList>
    </citation>
    <scope>NUCLEOTIDE SEQUENCE [LARGE SCALE GENOMIC DNA]</scope>
    <source>
        <strain evidence="7">Uganda_cow_1</strain>
    </source>
</reference>
<name>A0A504Z7K6_FASGI</name>
<protein>
    <submittedName>
        <fullName evidence="7">Uncharacterized protein</fullName>
    </submittedName>
</protein>
<evidence type="ECO:0000313" key="7">
    <source>
        <dbReference type="EMBL" id="TPP65848.1"/>
    </source>
</evidence>
<dbReference type="GO" id="GO:0035269">
    <property type="term" value="P:protein O-linked glycosylation via mannose"/>
    <property type="evidence" value="ECO:0007669"/>
    <property type="project" value="TreeGrafter"/>
</dbReference>
<comment type="subcellular location">
    <subcellularLocation>
        <location evidence="1">Membrane</location>
        <topology evidence="1">Single-pass type II membrane protein</topology>
    </subcellularLocation>
</comment>
<dbReference type="GO" id="GO:0016020">
    <property type="term" value="C:membrane"/>
    <property type="evidence" value="ECO:0007669"/>
    <property type="project" value="UniProtKB-SubCell"/>
</dbReference>
<dbReference type="GO" id="GO:0015020">
    <property type="term" value="F:glucuronosyltransferase activity"/>
    <property type="evidence" value="ECO:0007669"/>
    <property type="project" value="TreeGrafter"/>
</dbReference>
<evidence type="ECO:0000256" key="4">
    <source>
        <dbReference type="ARBA" id="ARBA00022989"/>
    </source>
</evidence>
<dbReference type="EMBL" id="SUNJ01002595">
    <property type="protein sequence ID" value="TPP65848.1"/>
    <property type="molecule type" value="Genomic_DNA"/>
</dbReference>
<keyword evidence="5" id="KW-0472">Membrane</keyword>
<dbReference type="SUPFAM" id="SSF53448">
    <property type="entry name" value="Nucleotide-diphospho-sugar transferases"/>
    <property type="match status" value="1"/>
</dbReference>
<dbReference type="OrthoDB" id="6238971at2759"/>
<sequence>MSQKVGPMHIFFSVIGENNVPRLLNTLKSLLYYQNRVRHDRERCLISIRNATVLPCSRNRTTVSRRAIHLHLLSDERTREILRSNISQWTLQNVTWTIYPMEKHLIKVKWIKNVHSAGTPALMKLTLATILPVFVHKVITMDTDMLLNHDIEELWNYFDQFNSKQIVAYAWEQQSNSPTCVEPQVSTIPVGF</sequence>
<dbReference type="PANTHER" id="PTHR12270:SF25">
    <property type="entry name" value="GLYCOSYLTRANSFERASE-LIKE PROTEIN LARGE"/>
    <property type="match status" value="1"/>
</dbReference>